<dbReference type="InterPro" id="IPR050458">
    <property type="entry name" value="LolB"/>
</dbReference>
<dbReference type="InterPro" id="IPR043737">
    <property type="entry name" value="DUF5682"/>
</dbReference>
<evidence type="ECO:0000256" key="1">
    <source>
        <dbReference type="SAM" id="MobiDB-lite"/>
    </source>
</evidence>
<gene>
    <name evidence="2" type="ORF">TUM17379_39370</name>
</gene>
<feature type="compositionally biased region" description="Acidic residues" evidence="1">
    <location>
        <begin position="120"/>
        <end position="138"/>
    </location>
</feature>
<dbReference type="PANTHER" id="PTHR30634:SF14">
    <property type="match status" value="1"/>
</dbReference>
<dbReference type="EMBL" id="AP024613">
    <property type="protein sequence ID" value="BCV46919.1"/>
    <property type="molecule type" value="Genomic_DNA"/>
</dbReference>
<protein>
    <submittedName>
        <fullName evidence="2">Uncharacterized protein</fullName>
    </submittedName>
</protein>
<evidence type="ECO:0000313" key="3">
    <source>
        <dbReference type="Proteomes" id="UP000825078"/>
    </source>
</evidence>
<dbReference type="Pfam" id="PF18934">
    <property type="entry name" value="DUF5682"/>
    <property type="match status" value="1"/>
</dbReference>
<dbReference type="AlphaFoldDB" id="A0AAD1KCN7"/>
<feature type="region of interest" description="Disordered" evidence="1">
    <location>
        <begin position="120"/>
        <end position="153"/>
    </location>
</feature>
<sequence length="777" mass="86457">MTAREHLPMKNIHYFGIRHHGPGSARRLVAALERLNPALVLIEGPADCSELVPFLASDEMKPPVALLSFVTDETGHSLYYPFAEYSPEYQACRWALNTNTEVRFIDLPVSVQLASRLQDIEPEPEGDDDTATEADDTDTAPLPEDSPAPYEGRLRQDPVSALALLAGYEDGESWWNHVIEQDSDDDPELFDALAQAMAELRSAMPNDSLREAQREAFMRLQIAEAAKQNAGPIAVVCGAWHLPGLKTKVSQKEDKAQLKSLPAKLAPKRVSSTWIPWTSPRLASESGYGAGVAAPMWYSHLWQHGYDEVSLTRWLTQVADMLRAAGLMVSTAAVIETLRLCHSLAAIRARPSPGFEEARDASIATMCGGEARWWQQISQQLLLGSRVGEIPADVPLAPLLDDLQRWQKKTRLKSEALPRELSLDLRSESGQLKSWFLHRLRLLDVPWGEQGSAGASRGTFRERWVIAWQPEFAVQLVENQIYGSSLVQAAAERTIQRMREQRQLGELANLVLEALEAELPRAVELGFELLAERAAHTAEGLDLLDCLPPLVDISRYGTSRNLSLAHVNELIERLAVQASLSLPIAVRQLNEDESNHYRLAVGRAHAQLELAQVADSVMEGWWQALIEVVNTGLCDAGVRGLCCRLLYQAKRLDEDYLAQLMAKMLSPANPIAEAKGFFEGFFSGAAERLLYDPRLRQSVDNWLLSLEEEAFVESLPLLRRVFAELDAMERRRLLDSLNAKAVAKGTEYSVNDTLVPLWSAHLEGLGKLLAGDNQWMN</sequence>
<dbReference type="Proteomes" id="UP000825078">
    <property type="component" value="Chromosome"/>
</dbReference>
<evidence type="ECO:0000313" key="2">
    <source>
        <dbReference type="EMBL" id="BCV46919.1"/>
    </source>
</evidence>
<reference evidence="2" key="1">
    <citation type="submission" date="2021-05" db="EMBL/GenBank/DDBJ databases">
        <title>Molecular characterization for Shewanella algae harboring chromosomal blaOXA-55-like strains isolated from clinical and environment sample.</title>
        <authorList>
            <person name="Ohama Y."/>
            <person name="Aoki K."/>
            <person name="Harada S."/>
            <person name="Moriya K."/>
            <person name="Ishii Y."/>
            <person name="Tateda K."/>
        </authorList>
    </citation>
    <scope>NUCLEOTIDE SEQUENCE</scope>
    <source>
        <strain evidence="2">TUM17379</strain>
    </source>
</reference>
<accession>A0AAD1KCN7</accession>
<proteinExistence type="predicted"/>
<organism evidence="2 3">
    <name type="scientific">Shewanella algae</name>
    <dbReference type="NCBI Taxonomy" id="38313"/>
    <lineage>
        <taxon>Bacteria</taxon>
        <taxon>Pseudomonadati</taxon>
        <taxon>Pseudomonadota</taxon>
        <taxon>Gammaproteobacteria</taxon>
        <taxon>Alteromonadales</taxon>
        <taxon>Shewanellaceae</taxon>
        <taxon>Shewanella</taxon>
    </lineage>
</organism>
<name>A0AAD1KCN7_9GAMM</name>
<dbReference type="PANTHER" id="PTHR30634">
    <property type="entry name" value="OUTER MEMBRANE LOLAB LIPOPROTEIN INSERTION APPARATUS"/>
    <property type="match status" value="1"/>
</dbReference>